<accession>A0ABX7L5R4</accession>
<proteinExistence type="predicted"/>
<name>A0ABX7L5R4_9BACL</name>
<organism evidence="1 2">
    <name type="scientific">Paenibacillus tianjinensis</name>
    <dbReference type="NCBI Taxonomy" id="2810347"/>
    <lineage>
        <taxon>Bacteria</taxon>
        <taxon>Bacillati</taxon>
        <taxon>Bacillota</taxon>
        <taxon>Bacilli</taxon>
        <taxon>Bacillales</taxon>
        <taxon>Paenibacillaceae</taxon>
        <taxon>Paenibacillus</taxon>
    </lineage>
</organism>
<gene>
    <name evidence="1" type="ORF">JRJ22_19470</name>
</gene>
<dbReference type="Proteomes" id="UP000663452">
    <property type="component" value="Chromosome"/>
</dbReference>
<protein>
    <submittedName>
        <fullName evidence="1">Uncharacterized protein</fullName>
    </submittedName>
</protein>
<dbReference type="RefSeq" id="WP_206101078.1">
    <property type="nucleotide sequence ID" value="NZ_CP070969.1"/>
</dbReference>
<dbReference type="EMBL" id="CP070969">
    <property type="protein sequence ID" value="QSF43445.1"/>
    <property type="molecule type" value="Genomic_DNA"/>
</dbReference>
<reference evidence="1 2" key="1">
    <citation type="submission" date="2021-02" db="EMBL/GenBank/DDBJ databases">
        <title>Paenibacillus tianjinensis sp. nov.</title>
        <authorList>
            <person name="Liu H."/>
        </authorList>
    </citation>
    <scope>NUCLEOTIDE SEQUENCE [LARGE SCALE GENOMIC DNA]</scope>
    <source>
        <strain evidence="1 2">TB2019</strain>
    </source>
</reference>
<sequence>MWDWDGEEYTTIPEENIVDAIYYAWNEECRVYDSNIDELVFDPFQDNKENSEMLRSYGYKLIDHEGKRRLQHIETGEIFKAPWDRD</sequence>
<evidence type="ECO:0000313" key="1">
    <source>
        <dbReference type="EMBL" id="QSF43445.1"/>
    </source>
</evidence>
<evidence type="ECO:0000313" key="2">
    <source>
        <dbReference type="Proteomes" id="UP000663452"/>
    </source>
</evidence>
<keyword evidence="2" id="KW-1185">Reference proteome</keyword>